<dbReference type="InterPro" id="IPR036390">
    <property type="entry name" value="WH_DNA-bd_sf"/>
</dbReference>
<dbReference type="AlphaFoldDB" id="A0A2U8FXB3"/>
<dbReference type="SUPFAM" id="SSF46785">
    <property type="entry name" value="Winged helix' DNA-binding domain"/>
    <property type="match status" value="1"/>
</dbReference>
<dbReference type="NCBIfam" id="NF033788">
    <property type="entry name" value="HTH_metalloreg"/>
    <property type="match status" value="1"/>
</dbReference>
<evidence type="ECO:0000313" key="5">
    <source>
        <dbReference type="EMBL" id="AWI55537.1"/>
    </source>
</evidence>
<sequence length="116" mass="12634">MEEKDVIKSLAALAQPIRLRVFRALVVAGPDGLTPGALTEQLDVPATSLSFHLKELTHAGLIFQERDGRHLIYRAAFEHMTDLLGYLTEHCCQGQSCSATDLPTASKQSPRACSPC</sequence>
<keyword evidence="5" id="KW-0614">Plasmid</keyword>
<dbReference type="PANTHER" id="PTHR43132:SF2">
    <property type="entry name" value="ARSENICAL RESISTANCE OPERON REPRESSOR ARSR-RELATED"/>
    <property type="match status" value="1"/>
</dbReference>
<dbReference type="PANTHER" id="PTHR43132">
    <property type="entry name" value="ARSENICAL RESISTANCE OPERON REPRESSOR ARSR-RELATED"/>
    <property type="match status" value="1"/>
</dbReference>
<dbReference type="Gene3D" id="1.10.10.10">
    <property type="entry name" value="Winged helix-like DNA-binding domain superfamily/Winged helix DNA-binding domain"/>
    <property type="match status" value="1"/>
</dbReference>
<dbReference type="InterPro" id="IPR051011">
    <property type="entry name" value="Metal_resp_trans_reg"/>
</dbReference>
<dbReference type="OrthoDB" id="5297460at2"/>
<accession>A0A2U8FXB3</accession>
<name>A0A2U8FXB3_9BURK</name>
<keyword evidence="2" id="KW-0238">DNA-binding</keyword>
<evidence type="ECO:0000313" key="6">
    <source>
        <dbReference type="Proteomes" id="UP000244892"/>
    </source>
</evidence>
<gene>
    <name evidence="5" type="ORF">DEH84_18305</name>
</gene>
<dbReference type="Proteomes" id="UP000244892">
    <property type="component" value="Plasmid pTB101"/>
</dbReference>
<protein>
    <submittedName>
        <fullName evidence="5">Transcriptional regulator</fullName>
    </submittedName>
</protein>
<reference evidence="5 6" key="1">
    <citation type="submission" date="2018-05" db="EMBL/GenBank/DDBJ databases">
        <title>complete genome sequence of Aquabacterium olei NBRC 110486.</title>
        <authorList>
            <person name="Tang B."/>
            <person name="Chang J."/>
            <person name="Zhang L."/>
            <person name="Yang H."/>
        </authorList>
    </citation>
    <scope>NUCLEOTIDE SEQUENCE [LARGE SCALE GENOMIC DNA]</scope>
    <source>
        <strain evidence="5 6">NBRC 110486</strain>
        <plasmid evidence="6">Plasmid ptb101</plasmid>
    </source>
</reference>
<dbReference type="PRINTS" id="PR00778">
    <property type="entry name" value="HTHARSR"/>
</dbReference>
<organism evidence="5 6">
    <name type="scientific">Aquabacterium olei</name>
    <dbReference type="NCBI Taxonomy" id="1296669"/>
    <lineage>
        <taxon>Bacteria</taxon>
        <taxon>Pseudomonadati</taxon>
        <taxon>Pseudomonadota</taxon>
        <taxon>Betaproteobacteria</taxon>
        <taxon>Burkholderiales</taxon>
        <taxon>Aquabacterium</taxon>
    </lineage>
</organism>
<evidence type="ECO:0000256" key="1">
    <source>
        <dbReference type="ARBA" id="ARBA00023015"/>
    </source>
</evidence>
<evidence type="ECO:0000256" key="3">
    <source>
        <dbReference type="ARBA" id="ARBA00023163"/>
    </source>
</evidence>
<dbReference type="GO" id="GO:0003677">
    <property type="term" value="F:DNA binding"/>
    <property type="evidence" value="ECO:0007669"/>
    <property type="project" value="UniProtKB-KW"/>
</dbReference>
<keyword evidence="1" id="KW-0805">Transcription regulation</keyword>
<dbReference type="Pfam" id="PF12840">
    <property type="entry name" value="HTH_20"/>
    <property type="match status" value="1"/>
</dbReference>
<evidence type="ECO:0000256" key="2">
    <source>
        <dbReference type="ARBA" id="ARBA00023125"/>
    </source>
</evidence>
<keyword evidence="3" id="KW-0804">Transcription</keyword>
<dbReference type="PROSITE" id="PS50987">
    <property type="entry name" value="HTH_ARSR_2"/>
    <property type="match status" value="1"/>
</dbReference>
<dbReference type="InterPro" id="IPR001845">
    <property type="entry name" value="HTH_ArsR_DNA-bd_dom"/>
</dbReference>
<dbReference type="RefSeq" id="WP_109038647.1">
    <property type="nucleotide sequence ID" value="NZ_CP029211.1"/>
</dbReference>
<geneLocation type="plasmid" evidence="6">
    <name>ptb101</name>
</geneLocation>
<evidence type="ECO:0000259" key="4">
    <source>
        <dbReference type="PROSITE" id="PS50987"/>
    </source>
</evidence>
<proteinExistence type="predicted"/>
<dbReference type="EMBL" id="CP029211">
    <property type="protein sequence ID" value="AWI55537.1"/>
    <property type="molecule type" value="Genomic_DNA"/>
</dbReference>
<dbReference type="SMART" id="SM00418">
    <property type="entry name" value="HTH_ARSR"/>
    <property type="match status" value="1"/>
</dbReference>
<dbReference type="InterPro" id="IPR036388">
    <property type="entry name" value="WH-like_DNA-bd_sf"/>
</dbReference>
<dbReference type="GO" id="GO:0003700">
    <property type="term" value="F:DNA-binding transcription factor activity"/>
    <property type="evidence" value="ECO:0007669"/>
    <property type="project" value="InterPro"/>
</dbReference>
<dbReference type="InterPro" id="IPR011991">
    <property type="entry name" value="ArsR-like_HTH"/>
</dbReference>
<dbReference type="KEGG" id="aon:DEH84_18305"/>
<feature type="domain" description="HTH arsR-type" evidence="4">
    <location>
        <begin position="1"/>
        <end position="95"/>
    </location>
</feature>
<keyword evidence="6" id="KW-1185">Reference proteome</keyword>
<dbReference type="CDD" id="cd00090">
    <property type="entry name" value="HTH_ARSR"/>
    <property type="match status" value="1"/>
</dbReference>